<keyword evidence="3" id="KW-0963">Cytoplasm</keyword>
<dbReference type="SUPFAM" id="SSF144232">
    <property type="entry name" value="HIT/MYND zinc finger-like"/>
    <property type="match status" value="1"/>
</dbReference>
<comment type="caution">
    <text evidence="11">The sequence shown here is derived from an EMBL/GenBank/DDBJ whole genome shotgun (WGS) entry which is preliminary data.</text>
</comment>
<dbReference type="GO" id="GO:0042826">
    <property type="term" value="F:histone deacetylase binding"/>
    <property type="evidence" value="ECO:0007669"/>
    <property type="project" value="TreeGrafter"/>
</dbReference>
<dbReference type="GO" id="GO:0005737">
    <property type="term" value="C:cytoplasm"/>
    <property type="evidence" value="ECO:0007669"/>
    <property type="project" value="UniProtKB-SubCell"/>
</dbReference>
<evidence type="ECO:0000256" key="7">
    <source>
        <dbReference type="ARBA" id="ARBA00023242"/>
    </source>
</evidence>
<feature type="coiled-coil region" evidence="9">
    <location>
        <begin position="105"/>
        <end position="151"/>
    </location>
</feature>
<evidence type="ECO:0000256" key="1">
    <source>
        <dbReference type="ARBA" id="ARBA00004123"/>
    </source>
</evidence>
<dbReference type="InterPro" id="IPR044421">
    <property type="entry name" value="SMYD4_SET"/>
</dbReference>
<feature type="domain" description="SET" evidence="10">
    <location>
        <begin position="92"/>
        <end position="400"/>
    </location>
</feature>
<keyword evidence="7" id="KW-0539">Nucleus</keyword>
<evidence type="ECO:0000259" key="10">
    <source>
        <dbReference type="PROSITE" id="PS50280"/>
    </source>
</evidence>
<dbReference type="AlphaFoldDB" id="A0AAD8EDK3"/>
<evidence type="ECO:0000256" key="5">
    <source>
        <dbReference type="ARBA" id="ARBA00022679"/>
    </source>
</evidence>
<dbReference type="GO" id="GO:0008757">
    <property type="term" value="F:S-adenosylmethionine-dependent methyltransferase activity"/>
    <property type="evidence" value="ECO:0007669"/>
    <property type="project" value="UniProtKB-ARBA"/>
</dbReference>
<dbReference type="InterPro" id="IPR052097">
    <property type="entry name" value="SET-MYND_domain_protein"/>
</dbReference>
<evidence type="ECO:0000256" key="9">
    <source>
        <dbReference type="SAM" id="Coils"/>
    </source>
</evidence>
<dbReference type="EMBL" id="JASPKZ010007212">
    <property type="protein sequence ID" value="KAJ9586076.1"/>
    <property type="molecule type" value="Genomic_DNA"/>
</dbReference>
<keyword evidence="12" id="KW-1185">Reference proteome</keyword>
<dbReference type="PANTHER" id="PTHR46165:SF2">
    <property type="entry name" value="SET AND MYND DOMAIN-CONTAINING PROTEIN 4"/>
    <property type="match status" value="1"/>
</dbReference>
<feature type="non-terminal residue" evidence="11">
    <location>
        <position position="437"/>
    </location>
</feature>
<reference evidence="11" key="2">
    <citation type="submission" date="2023-05" db="EMBL/GenBank/DDBJ databases">
        <authorList>
            <person name="Fouks B."/>
        </authorList>
    </citation>
    <scope>NUCLEOTIDE SEQUENCE</scope>
    <source>
        <strain evidence="11">Stay&amp;Tobe</strain>
        <tissue evidence="11">Testes</tissue>
    </source>
</reference>
<reference evidence="11" key="1">
    <citation type="journal article" date="2023" name="IScience">
        <title>Live-bearing cockroach genome reveals convergent evolutionary mechanisms linked to viviparity in insects and beyond.</title>
        <authorList>
            <person name="Fouks B."/>
            <person name="Harrison M.C."/>
            <person name="Mikhailova A.A."/>
            <person name="Marchal E."/>
            <person name="English S."/>
            <person name="Carruthers M."/>
            <person name="Jennings E.C."/>
            <person name="Chiamaka E.L."/>
            <person name="Frigard R.A."/>
            <person name="Pippel M."/>
            <person name="Attardo G.M."/>
            <person name="Benoit J.B."/>
            <person name="Bornberg-Bauer E."/>
            <person name="Tobe S.S."/>
        </authorList>
    </citation>
    <scope>NUCLEOTIDE SEQUENCE</scope>
    <source>
        <strain evidence="11">Stay&amp;Tobe</strain>
    </source>
</reference>
<sequence length="437" mass="49599">MNHLLNASKWKKSISQASSLRLQGNTKYQQRNDAQSLTLYTESIIHAPKDSEELSMALANRSAVLYHMKSYQLCLRDIELALQHGYPDNLKYKLILRRDQCLKNLGRHQEAIESLQKALEDISLDSNTVKKQDLIAALTEARANLKSENKQNPLPEVEIPVPAYGENANLVYASAALDLNCSCTLALYCSDDCRQDSWEQYHQWECAGGLDVMHSIGIAHLGLRVVLKAGPLSTLRARYAELKGKMKEGINSKYGNKSDNYNAVYHLMPHLENMQTEDLFQYATTATMLTLYLRHNTNYFGKDPDLSTLCLVGGLILRHIAQLVCNAHAITKLQTLPPEHEDQQVVTETQERIATAIYPTASMMNHSCDPSIINSFYNDILIVRACKDIPKEAEVFNCYGPHYRRMGQQERQDVLQLQYFFKCTCEPCSLSELQDFQ</sequence>
<evidence type="ECO:0000256" key="6">
    <source>
        <dbReference type="ARBA" id="ARBA00022691"/>
    </source>
</evidence>
<protein>
    <recommendedName>
        <fullName evidence="10">SET domain-containing protein</fullName>
    </recommendedName>
</protein>
<evidence type="ECO:0000256" key="2">
    <source>
        <dbReference type="ARBA" id="ARBA00004496"/>
    </source>
</evidence>
<dbReference type="Proteomes" id="UP001233999">
    <property type="component" value="Unassembled WGS sequence"/>
</dbReference>
<dbReference type="Gene3D" id="6.10.140.2220">
    <property type="match status" value="1"/>
</dbReference>
<dbReference type="Gene3D" id="1.10.220.160">
    <property type="match status" value="1"/>
</dbReference>
<evidence type="ECO:0000313" key="11">
    <source>
        <dbReference type="EMBL" id="KAJ9586076.1"/>
    </source>
</evidence>
<dbReference type="GO" id="GO:0008276">
    <property type="term" value="F:protein methyltransferase activity"/>
    <property type="evidence" value="ECO:0007669"/>
    <property type="project" value="UniProtKB-ARBA"/>
</dbReference>
<keyword evidence="9" id="KW-0175">Coiled coil</keyword>
<evidence type="ECO:0000313" key="12">
    <source>
        <dbReference type="Proteomes" id="UP001233999"/>
    </source>
</evidence>
<dbReference type="SUPFAM" id="SSF48452">
    <property type="entry name" value="TPR-like"/>
    <property type="match status" value="1"/>
</dbReference>
<dbReference type="PANTHER" id="PTHR46165">
    <property type="entry name" value="SET AND MYND DOMAIN-CONTAINING PROTEIN 4"/>
    <property type="match status" value="1"/>
</dbReference>
<keyword evidence="4" id="KW-0489">Methyltransferase</keyword>
<dbReference type="GO" id="GO:0005634">
    <property type="term" value="C:nucleus"/>
    <property type="evidence" value="ECO:0007669"/>
    <property type="project" value="UniProtKB-SubCell"/>
</dbReference>
<gene>
    <name evidence="11" type="ORF">L9F63_020273</name>
</gene>
<dbReference type="CDD" id="cd10536">
    <property type="entry name" value="SET_SMYD4"/>
    <property type="match status" value="1"/>
</dbReference>
<dbReference type="InterPro" id="IPR011990">
    <property type="entry name" value="TPR-like_helical_dom_sf"/>
</dbReference>
<evidence type="ECO:0000256" key="3">
    <source>
        <dbReference type="ARBA" id="ARBA00022490"/>
    </source>
</evidence>
<keyword evidence="6" id="KW-0949">S-adenosyl-L-methionine</keyword>
<dbReference type="InterPro" id="IPR001214">
    <property type="entry name" value="SET_dom"/>
</dbReference>
<dbReference type="SUPFAM" id="SSF82199">
    <property type="entry name" value="SET domain"/>
    <property type="match status" value="1"/>
</dbReference>
<dbReference type="Gene3D" id="1.25.40.10">
    <property type="entry name" value="Tetratricopeptide repeat domain"/>
    <property type="match status" value="1"/>
</dbReference>
<name>A0AAD8EDK3_DIPPU</name>
<dbReference type="GO" id="GO:0032259">
    <property type="term" value="P:methylation"/>
    <property type="evidence" value="ECO:0007669"/>
    <property type="project" value="UniProtKB-KW"/>
</dbReference>
<evidence type="ECO:0000256" key="8">
    <source>
        <dbReference type="ARBA" id="ARBA00048985"/>
    </source>
</evidence>
<dbReference type="Pfam" id="PF00856">
    <property type="entry name" value="SET"/>
    <property type="match status" value="1"/>
</dbReference>
<dbReference type="InterPro" id="IPR046341">
    <property type="entry name" value="SET_dom_sf"/>
</dbReference>
<organism evidence="11 12">
    <name type="scientific">Diploptera punctata</name>
    <name type="common">Pacific beetle cockroach</name>
    <dbReference type="NCBI Taxonomy" id="6984"/>
    <lineage>
        <taxon>Eukaryota</taxon>
        <taxon>Metazoa</taxon>
        <taxon>Ecdysozoa</taxon>
        <taxon>Arthropoda</taxon>
        <taxon>Hexapoda</taxon>
        <taxon>Insecta</taxon>
        <taxon>Pterygota</taxon>
        <taxon>Neoptera</taxon>
        <taxon>Polyneoptera</taxon>
        <taxon>Dictyoptera</taxon>
        <taxon>Blattodea</taxon>
        <taxon>Blaberoidea</taxon>
        <taxon>Blaberidae</taxon>
        <taxon>Diplopterinae</taxon>
        <taxon>Diploptera</taxon>
    </lineage>
</organism>
<dbReference type="PROSITE" id="PS50280">
    <property type="entry name" value="SET"/>
    <property type="match status" value="1"/>
</dbReference>
<dbReference type="GO" id="GO:0008170">
    <property type="term" value="F:N-methyltransferase activity"/>
    <property type="evidence" value="ECO:0007669"/>
    <property type="project" value="UniProtKB-ARBA"/>
</dbReference>
<dbReference type="Gene3D" id="2.170.270.10">
    <property type="entry name" value="SET domain"/>
    <property type="match status" value="1"/>
</dbReference>
<accession>A0AAD8EDK3</accession>
<comment type="subcellular location">
    <subcellularLocation>
        <location evidence="2">Cytoplasm</location>
    </subcellularLocation>
    <subcellularLocation>
        <location evidence="1">Nucleus</location>
    </subcellularLocation>
</comment>
<keyword evidence="5" id="KW-0808">Transferase</keyword>
<evidence type="ECO:0000256" key="4">
    <source>
        <dbReference type="ARBA" id="ARBA00022603"/>
    </source>
</evidence>
<comment type="catalytic activity">
    <reaction evidence="8">
        <text>L-lysyl-[protein] + S-adenosyl-L-methionine = N(6)-methyl-L-lysyl-[protein] + S-adenosyl-L-homocysteine + H(+)</text>
        <dbReference type="Rhea" id="RHEA:51736"/>
        <dbReference type="Rhea" id="RHEA-COMP:9752"/>
        <dbReference type="Rhea" id="RHEA-COMP:13053"/>
        <dbReference type="ChEBI" id="CHEBI:15378"/>
        <dbReference type="ChEBI" id="CHEBI:29969"/>
        <dbReference type="ChEBI" id="CHEBI:57856"/>
        <dbReference type="ChEBI" id="CHEBI:59789"/>
        <dbReference type="ChEBI" id="CHEBI:61929"/>
    </reaction>
</comment>
<proteinExistence type="predicted"/>